<feature type="transmembrane region" description="Helical" evidence="4">
    <location>
        <begin position="262"/>
        <end position="278"/>
    </location>
</feature>
<dbReference type="NCBIfam" id="NF003477">
    <property type="entry name" value="PRK05122.1"/>
    <property type="match status" value="1"/>
</dbReference>
<evidence type="ECO:0000256" key="4">
    <source>
        <dbReference type="HAMAP-Rule" id="MF_02091"/>
    </source>
</evidence>
<keyword evidence="1 4" id="KW-0812">Transmembrane</keyword>
<proteinExistence type="inferred from homology"/>
<keyword evidence="3 4" id="KW-0472">Membrane</keyword>
<evidence type="ECO:0000256" key="3">
    <source>
        <dbReference type="ARBA" id="ARBA00023136"/>
    </source>
</evidence>
<accession>A0A0F5JZX8</accession>
<evidence type="ECO:0000256" key="2">
    <source>
        <dbReference type="ARBA" id="ARBA00022989"/>
    </source>
</evidence>
<feature type="transmembrane region" description="Helical" evidence="4">
    <location>
        <begin position="93"/>
        <end position="118"/>
    </location>
</feature>
<feature type="transmembrane region" description="Helical" evidence="4">
    <location>
        <begin position="31"/>
        <end position="48"/>
    </location>
</feature>
<comment type="caution">
    <text evidence="6">The sequence shown here is derived from an EMBL/GenBank/DDBJ whole genome shotgun (WGS) entry which is preliminary data.</text>
</comment>
<comment type="caution">
    <text evidence="4">Lacks conserved residue(s) required for the propagation of feature annotation.</text>
</comment>
<dbReference type="CDD" id="cd17489">
    <property type="entry name" value="MFS_YfcJ_like"/>
    <property type="match status" value="1"/>
</dbReference>
<keyword evidence="7" id="KW-1185">Reference proteome</keyword>
<organism evidence="6 7">
    <name type="scientific">Robbsia andropogonis</name>
    <dbReference type="NCBI Taxonomy" id="28092"/>
    <lineage>
        <taxon>Bacteria</taxon>
        <taxon>Pseudomonadati</taxon>
        <taxon>Pseudomonadota</taxon>
        <taxon>Betaproteobacteria</taxon>
        <taxon>Burkholderiales</taxon>
        <taxon>Burkholderiaceae</taxon>
        <taxon>Robbsia</taxon>
    </lineage>
</organism>
<feature type="transmembrane region" description="Helical" evidence="4">
    <location>
        <begin position="229"/>
        <end position="250"/>
    </location>
</feature>
<comment type="subcellular location">
    <subcellularLocation>
        <location evidence="4">Cell inner membrane</location>
        <topology evidence="4">Multi-pass membrane protein</topology>
    </subcellularLocation>
</comment>
<dbReference type="InterPro" id="IPR036259">
    <property type="entry name" value="MFS_trans_sf"/>
</dbReference>
<sequence length="378" mass="38601">MTVVLFLSYLAVASALPIVSAYAVHSLHLSNALGGLAVGIAFFSTILTRNIAGRLADQHGGRYTMQRGLWIYSAASCICLLSVAPVFPHTLGFIVLLAGRLLLGVGESFALVGMLGWSIGLMGTPRSGKVMAWMGAGMYGAFAVGGPLGLGLYHVCGFGGVMVAAILFPLLGLLLVQGVPGVAPQSGTREPFWRIIGRIWRAGAAVGLQGVGFAALGAFISLYFQQKGWSYAGMGLTAFGVGFVAVRMLCGNLPDRIGGTRVAMVSLVVEACGQFLIWSAPGPAVALVGALLTGLGCSMVFPGMGSDVVKQIPPQLRGTAVGGFAAFQDIAYGATGPVAGVLADHAGYAVVFLIGGICALLGLVAAASAHRQPTAQSS</sequence>
<dbReference type="SUPFAM" id="SSF103473">
    <property type="entry name" value="MFS general substrate transporter"/>
    <property type="match status" value="1"/>
</dbReference>
<dbReference type="Proteomes" id="UP000033618">
    <property type="component" value="Unassembled WGS sequence"/>
</dbReference>
<dbReference type="GO" id="GO:0022857">
    <property type="term" value="F:transmembrane transporter activity"/>
    <property type="evidence" value="ECO:0007669"/>
    <property type="project" value="UniProtKB-UniRule"/>
</dbReference>
<dbReference type="PROSITE" id="PS50850">
    <property type="entry name" value="MFS"/>
    <property type="match status" value="1"/>
</dbReference>
<feature type="transmembrane region" description="Helical" evidence="4">
    <location>
        <begin position="199"/>
        <end position="223"/>
    </location>
</feature>
<keyword evidence="2 4" id="KW-1133">Transmembrane helix</keyword>
<feature type="transmembrane region" description="Helical" evidence="4">
    <location>
        <begin position="69"/>
        <end position="87"/>
    </location>
</feature>
<name>A0A0F5JZX8_9BURK</name>
<gene>
    <name evidence="6" type="ORF">WM40_13085</name>
</gene>
<dbReference type="AlphaFoldDB" id="A0A0F5JZX8"/>
<dbReference type="STRING" id="28092.WM40_13085"/>
<feature type="transmembrane region" description="Helical" evidence="4">
    <location>
        <begin position="346"/>
        <end position="369"/>
    </location>
</feature>
<dbReference type="NCBIfam" id="NF009048">
    <property type="entry name" value="PRK12382.1"/>
    <property type="match status" value="1"/>
</dbReference>
<dbReference type="Pfam" id="PF07690">
    <property type="entry name" value="MFS_1"/>
    <property type="match status" value="1"/>
</dbReference>
<dbReference type="InterPro" id="IPR020846">
    <property type="entry name" value="MFS_dom"/>
</dbReference>
<dbReference type="EMBL" id="LAQU01000012">
    <property type="protein sequence ID" value="KKB63230.1"/>
    <property type="molecule type" value="Genomic_DNA"/>
</dbReference>
<dbReference type="PANTHER" id="PTHR23531:SF1">
    <property type="entry name" value="QUINOLENE RESISTANCE PROTEIN NORA"/>
    <property type="match status" value="1"/>
</dbReference>
<dbReference type="HAMAP" id="MF_02091">
    <property type="entry name" value="MFS_YfcJ"/>
    <property type="match status" value="1"/>
</dbReference>
<feature type="transmembrane region" description="Helical" evidence="4">
    <location>
        <begin position="284"/>
        <end position="304"/>
    </location>
</feature>
<evidence type="ECO:0000256" key="1">
    <source>
        <dbReference type="ARBA" id="ARBA00022692"/>
    </source>
</evidence>
<dbReference type="InterPro" id="IPR037541">
    <property type="entry name" value="MFS_YfcJ"/>
</dbReference>
<dbReference type="GO" id="GO:0005886">
    <property type="term" value="C:plasma membrane"/>
    <property type="evidence" value="ECO:0007669"/>
    <property type="project" value="UniProtKB-SubCell"/>
</dbReference>
<dbReference type="Gene3D" id="1.20.1250.20">
    <property type="entry name" value="MFS general substrate transporter like domains"/>
    <property type="match status" value="1"/>
</dbReference>
<feature type="transmembrane region" description="Helical" evidence="4">
    <location>
        <begin position="316"/>
        <end position="334"/>
    </location>
</feature>
<feature type="domain" description="Major facilitator superfamily (MFS) profile" evidence="5">
    <location>
        <begin position="165"/>
        <end position="378"/>
    </location>
</feature>
<dbReference type="InterPro" id="IPR011701">
    <property type="entry name" value="MFS"/>
</dbReference>
<feature type="transmembrane region" description="Helical" evidence="4">
    <location>
        <begin position="158"/>
        <end position="179"/>
    </location>
</feature>
<keyword evidence="4" id="KW-0997">Cell inner membrane</keyword>
<keyword evidence="4" id="KW-1003">Cell membrane</keyword>
<dbReference type="InterPro" id="IPR052714">
    <property type="entry name" value="MFS_Exporter"/>
</dbReference>
<keyword evidence="4" id="KW-0813">Transport</keyword>
<reference evidence="6 7" key="1">
    <citation type="submission" date="2015-03" db="EMBL/GenBank/DDBJ databases">
        <title>Draft Genome Sequence of Burkholderia andropogonis type strain ICMP2807, isolated from Sorghum bicolor.</title>
        <authorList>
            <person name="Lopes-Santos L."/>
            <person name="Castro D.B."/>
            <person name="Ottoboni L.M."/>
            <person name="Park D."/>
            <person name="Weirc B.S."/>
            <person name="Destefano S.A."/>
        </authorList>
    </citation>
    <scope>NUCLEOTIDE SEQUENCE [LARGE SCALE GENOMIC DNA]</scope>
    <source>
        <strain evidence="6 7">ICMP2807</strain>
    </source>
</reference>
<dbReference type="PANTHER" id="PTHR23531">
    <property type="entry name" value="QUINOLENE RESISTANCE PROTEIN NORA"/>
    <property type="match status" value="1"/>
</dbReference>
<evidence type="ECO:0000313" key="6">
    <source>
        <dbReference type="EMBL" id="KKB63230.1"/>
    </source>
</evidence>
<evidence type="ECO:0000313" key="7">
    <source>
        <dbReference type="Proteomes" id="UP000033618"/>
    </source>
</evidence>
<comment type="similarity">
    <text evidence="4">Belongs to the major facilitator superfamily. YfcJ family.</text>
</comment>
<dbReference type="PATRIC" id="fig|28092.6.peg.3077"/>
<evidence type="ECO:0000259" key="5">
    <source>
        <dbReference type="PROSITE" id="PS50850"/>
    </source>
</evidence>
<feature type="transmembrane region" description="Helical" evidence="4">
    <location>
        <begin position="130"/>
        <end position="152"/>
    </location>
</feature>
<protein>
    <recommendedName>
        <fullName evidence="4">Uncharacterized MFS-type transporter WM40_13085</fullName>
    </recommendedName>
</protein>